<comment type="caution">
    <text evidence="3">The sequence shown here is derived from an EMBL/GenBank/DDBJ whole genome shotgun (WGS) entry which is preliminary data.</text>
</comment>
<reference evidence="3 4" key="1">
    <citation type="journal article" date="2013" name="Curr. Biol.">
        <title>The Genome of the Foraminiferan Reticulomyxa filosa.</title>
        <authorList>
            <person name="Glockner G."/>
            <person name="Hulsmann N."/>
            <person name="Schleicher M."/>
            <person name="Noegel A.A."/>
            <person name="Eichinger L."/>
            <person name="Gallinger C."/>
            <person name="Pawlowski J."/>
            <person name="Sierra R."/>
            <person name="Euteneuer U."/>
            <person name="Pillet L."/>
            <person name="Moustafa A."/>
            <person name="Platzer M."/>
            <person name="Groth M."/>
            <person name="Szafranski K."/>
            <person name="Schliwa M."/>
        </authorList>
    </citation>
    <scope>NUCLEOTIDE SEQUENCE [LARGE SCALE GENOMIC DNA]</scope>
</reference>
<feature type="compositionally biased region" description="Low complexity" evidence="1">
    <location>
        <begin position="161"/>
        <end position="177"/>
    </location>
</feature>
<organism evidence="3 4">
    <name type="scientific">Reticulomyxa filosa</name>
    <dbReference type="NCBI Taxonomy" id="46433"/>
    <lineage>
        <taxon>Eukaryota</taxon>
        <taxon>Sar</taxon>
        <taxon>Rhizaria</taxon>
        <taxon>Retaria</taxon>
        <taxon>Foraminifera</taxon>
        <taxon>Monothalamids</taxon>
        <taxon>Reticulomyxidae</taxon>
        <taxon>Reticulomyxa</taxon>
    </lineage>
</organism>
<proteinExistence type="predicted"/>
<name>X6MTS3_RETFI</name>
<dbReference type="EMBL" id="ASPP01018169">
    <property type="protein sequence ID" value="ETO16510.1"/>
    <property type="molecule type" value="Genomic_DNA"/>
</dbReference>
<evidence type="ECO:0000256" key="2">
    <source>
        <dbReference type="SAM" id="Phobius"/>
    </source>
</evidence>
<feature type="compositionally biased region" description="Low complexity" evidence="1">
    <location>
        <begin position="142"/>
        <end position="151"/>
    </location>
</feature>
<evidence type="ECO:0000313" key="3">
    <source>
        <dbReference type="EMBL" id="ETO16510.1"/>
    </source>
</evidence>
<feature type="compositionally biased region" description="Basic and acidic residues" evidence="1">
    <location>
        <begin position="127"/>
        <end position="141"/>
    </location>
</feature>
<sequence>MTLESFTNEGKEFKKKKKGLKIEIHTNQGISKKKKKVFINNEISSIPICSRFEANRSEWCDKLRKAIAGTLPKRRTTRKLLRSQSANSSPTDKRKSVESMSVNESHENGKKKRSSVDNEHSLLLNENEMKSETKEDNDADNKVNNNSNSNGKHNENEKENGNGNENENRNGNSKTNGKTTEKRQNEMMKTCMAFALSQIVSYLSTVDASALFITAKWFRRDCIATLNHASFFQYYSFKALPLKTLRRYSATRQTRFPWIFAHNYKQIWVFGNCPEFKYSTLTLAELQVDKVCRLELDDIMLWNPDDQDIEEVLLFAKSRADQIQDLHVRSYTENPKWLKLLCRFPQVKVLTLSMKLHSFLFDSLIRPENIVHLSLLRVDTRGGKARNCATADQVFRFVPLDHSVVDLQRIVREDDARSHDLGYELNYALDLIVDHKNWPGGIFTFFYTHVYTYICILFILLRWSYSEICCANFFFLSPPSPPSPSSVLNSSLRNGHEALKQHRLRVWILHKRQWDQQVMNINYTKKPPPLKLFEVNNCYSELARLDNLTDMSALWETKNEKKLP</sequence>
<protein>
    <submittedName>
        <fullName evidence="3">Uncharacterized protein</fullName>
    </submittedName>
</protein>
<keyword evidence="2" id="KW-0472">Membrane</keyword>
<dbReference type="Proteomes" id="UP000023152">
    <property type="component" value="Unassembled WGS sequence"/>
</dbReference>
<keyword evidence="4" id="KW-1185">Reference proteome</keyword>
<feature type="region of interest" description="Disordered" evidence="1">
    <location>
        <begin position="74"/>
        <end position="181"/>
    </location>
</feature>
<gene>
    <name evidence="3" type="ORF">RFI_20830</name>
</gene>
<accession>X6MTS3</accession>
<dbReference type="AlphaFoldDB" id="X6MTS3"/>
<keyword evidence="2" id="KW-0812">Transmembrane</keyword>
<evidence type="ECO:0000313" key="4">
    <source>
        <dbReference type="Proteomes" id="UP000023152"/>
    </source>
</evidence>
<feature type="transmembrane region" description="Helical" evidence="2">
    <location>
        <begin position="438"/>
        <end position="461"/>
    </location>
</feature>
<keyword evidence="2" id="KW-1133">Transmembrane helix</keyword>
<evidence type="ECO:0000256" key="1">
    <source>
        <dbReference type="SAM" id="MobiDB-lite"/>
    </source>
</evidence>
<feature type="compositionally biased region" description="Basic and acidic residues" evidence="1">
    <location>
        <begin position="104"/>
        <end position="120"/>
    </location>
</feature>